<organism evidence="1 2">
    <name type="scientific">Boeremia exigua</name>
    <dbReference type="NCBI Taxonomy" id="749465"/>
    <lineage>
        <taxon>Eukaryota</taxon>
        <taxon>Fungi</taxon>
        <taxon>Dikarya</taxon>
        <taxon>Ascomycota</taxon>
        <taxon>Pezizomycotina</taxon>
        <taxon>Dothideomycetes</taxon>
        <taxon>Pleosporomycetidae</taxon>
        <taxon>Pleosporales</taxon>
        <taxon>Pleosporineae</taxon>
        <taxon>Didymellaceae</taxon>
        <taxon>Boeremia</taxon>
    </lineage>
</organism>
<name>A0ACC2HSD9_9PLEO</name>
<dbReference type="EMBL" id="JAPHNI010001301">
    <property type="protein sequence ID" value="KAJ8105996.1"/>
    <property type="molecule type" value="Genomic_DNA"/>
</dbReference>
<proteinExistence type="predicted"/>
<evidence type="ECO:0000313" key="2">
    <source>
        <dbReference type="Proteomes" id="UP001153331"/>
    </source>
</evidence>
<protein>
    <submittedName>
        <fullName evidence="1">Uncharacterized protein</fullName>
    </submittedName>
</protein>
<comment type="caution">
    <text evidence="1">The sequence shown here is derived from an EMBL/GenBank/DDBJ whole genome shotgun (WGS) entry which is preliminary data.</text>
</comment>
<accession>A0ACC2HSD9</accession>
<dbReference type="Proteomes" id="UP001153331">
    <property type="component" value="Unassembled WGS sequence"/>
</dbReference>
<reference evidence="1" key="1">
    <citation type="submission" date="2022-11" db="EMBL/GenBank/DDBJ databases">
        <title>Genome Sequence of Boeremia exigua.</title>
        <authorList>
            <person name="Buettner E."/>
        </authorList>
    </citation>
    <scope>NUCLEOTIDE SEQUENCE</scope>
    <source>
        <strain evidence="1">CU02</strain>
    </source>
</reference>
<sequence length="286" mass="31117">MLPKFLLCTLCLVHSAFSRALPPTEQVPIVHAPQQDYAKPEHMGVMIAFKRSGEDHEAMLQFALRRPIRGSLLHREHGQDTHKAVRSMKIAAVLDVETAARGSVEELERVRCRIEPQFSAEEHRAASSAGVELNVWPDFGVEDGIIILDRSDSRWFLAVTATDATPGNAKPPVSLSDVVVSLIHVGHLVLAAAVSSSASPCPSSLAYTIISSRLRALSPKVDGPQLAPLACPHTKGSHDGRARRLEGPPEEVRGDGMGVQRGDDKVDEMHALRACWAQVQPTWSDC</sequence>
<keyword evidence="2" id="KW-1185">Reference proteome</keyword>
<evidence type="ECO:0000313" key="1">
    <source>
        <dbReference type="EMBL" id="KAJ8105996.1"/>
    </source>
</evidence>
<gene>
    <name evidence="1" type="ORF">OPT61_g9834</name>
</gene>